<dbReference type="RefSeq" id="WP_250429809.1">
    <property type="nucleotide sequence ID" value="NZ_JALPRR010000002.1"/>
</dbReference>
<comment type="caution">
    <text evidence="3">The sequence shown here is derived from an EMBL/GenBank/DDBJ whole genome shotgun (WGS) entry which is preliminary data.</text>
</comment>
<accession>A0ABW5CUA2</accession>
<dbReference type="Pfam" id="PF13568">
    <property type="entry name" value="OMP_b-brl_2"/>
    <property type="match status" value="1"/>
</dbReference>
<organism evidence="3 4">
    <name type="scientific">Pontibacter ruber</name>
    <dbReference type="NCBI Taxonomy" id="1343895"/>
    <lineage>
        <taxon>Bacteria</taxon>
        <taxon>Pseudomonadati</taxon>
        <taxon>Bacteroidota</taxon>
        <taxon>Cytophagia</taxon>
        <taxon>Cytophagales</taxon>
        <taxon>Hymenobacteraceae</taxon>
        <taxon>Pontibacter</taxon>
    </lineage>
</organism>
<keyword evidence="4" id="KW-1185">Reference proteome</keyword>
<evidence type="ECO:0000259" key="2">
    <source>
        <dbReference type="Pfam" id="PF13568"/>
    </source>
</evidence>
<keyword evidence="1" id="KW-0732">Signal</keyword>
<gene>
    <name evidence="3" type="ORF">ACFSKP_01015</name>
</gene>
<dbReference type="EMBL" id="JBHUIM010000001">
    <property type="protein sequence ID" value="MFD2244814.1"/>
    <property type="molecule type" value="Genomic_DNA"/>
</dbReference>
<protein>
    <submittedName>
        <fullName evidence="3">Outer membrane beta-barrel protein</fullName>
    </submittedName>
</protein>
<dbReference type="Proteomes" id="UP001597374">
    <property type="component" value="Unassembled WGS sequence"/>
</dbReference>
<sequence length="377" mass="42280">MKRLLLLVTAIIMAAATGVSAKGGPTVAERFGKQDTIVVKMANGAKMVLYLENMQQLQAFQNYSLDSLMRVLNKYAQQVEKMENTGELKSNEMTVTMSPSATGDTTKTEKITITVQETTKDGKTTKERHEVRINKNFKIDVEIEEDGENTKVDVNVPDKAERNSTRAANEEKHYKATKFNFDVDLGLNNFVNADDNEVPDLKTTGSKYVSLNMHLNSQIGGRKSPFYLTSGFEFAFNNYMFDDNIRVQDINGVTSFVEETELNYEKSKLTHSSVNIPLMAVLKYKRENGKDGFKIGAGGFGGYRLGSHTKLKYELDGNTEKDKTKDNFNLSDFQYGLEGVIGYGGLDLFVKYNMNDLFKDNRGPKVNVISFGLRLLN</sequence>
<feature type="chain" id="PRO_5047305755" evidence="1">
    <location>
        <begin position="22"/>
        <end position="377"/>
    </location>
</feature>
<dbReference type="InterPro" id="IPR025665">
    <property type="entry name" value="Beta-barrel_OMP_2"/>
</dbReference>
<evidence type="ECO:0000313" key="4">
    <source>
        <dbReference type="Proteomes" id="UP001597374"/>
    </source>
</evidence>
<feature type="domain" description="Outer membrane protein beta-barrel" evidence="2">
    <location>
        <begin position="177"/>
        <end position="355"/>
    </location>
</feature>
<evidence type="ECO:0000256" key="1">
    <source>
        <dbReference type="SAM" id="SignalP"/>
    </source>
</evidence>
<name>A0ABW5CUA2_9BACT</name>
<feature type="signal peptide" evidence="1">
    <location>
        <begin position="1"/>
        <end position="21"/>
    </location>
</feature>
<evidence type="ECO:0000313" key="3">
    <source>
        <dbReference type="EMBL" id="MFD2244814.1"/>
    </source>
</evidence>
<reference evidence="4" key="1">
    <citation type="journal article" date="2019" name="Int. J. Syst. Evol. Microbiol.">
        <title>The Global Catalogue of Microorganisms (GCM) 10K type strain sequencing project: providing services to taxonomists for standard genome sequencing and annotation.</title>
        <authorList>
            <consortium name="The Broad Institute Genomics Platform"/>
            <consortium name="The Broad Institute Genome Sequencing Center for Infectious Disease"/>
            <person name="Wu L."/>
            <person name="Ma J."/>
        </authorList>
    </citation>
    <scope>NUCLEOTIDE SEQUENCE [LARGE SCALE GENOMIC DNA]</scope>
    <source>
        <strain evidence="4">CGMCC 4.1782</strain>
    </source>
</reference>
<proteinExistence type="predicted"/>